<dbReference type="InterPro" id="IPR009945">
    <property type="entry name" value="ATPase_inh_sub_z"/>
</dbReference>
<dbReference type="Gene3D" id="1.10.790.20">
    <property type="entry name" value="Domain of unknown function DUF1476"/>
    <property type="match status" value="1"/>
</dbReference>
<organism evidence="1 2">
    <name type="scientific">Beijerinckia indica subsp. indica (strain ATCC 9039 / DSM 1715 / NCIMB 8712)</name>
    <dbReference type="NCBI Taxonomy" id="395963"/>
    <lineage>
        <taxon>Bacteria</taxon>
        <taxon>Pseudomonadati</taxon>
        <taxon>Pseudomonadota</taxon>
        <taxon>Alphaproteobacteria</taxon>
        <taxon>Hyphomicrobiales</taxon>
        <taxon>Beijerinckiaceae</taxon>
        <taxon>Beijerinckia</taxon>
    </lineage>
</organism>
<dbReference type="OrthoDB" id="9810387at2"/>
<evidence type="ECO:0008006" key="3">
    <source>
        <dbReference type="Google" id="ProtNLM"/>
    </source>
</evidence>
<protein>
    <recommendedName>
        <fullName evidence="3">DUF1476 domain-containing protein</fullName>
    </recommendedName>
</protein>
<reference evidence="1 2" key="2">
    <citation type="journal article" date="2010" name="J. Bacteriol.">
        <title>Complete genome sequence of Beijerinckia indica subsp. indica.</title>
        <authorList>
            <person name="Tamas I."/>
            <person name="Dedysh S.N."/>
            <person name="Liesack W."/>
            <person name="Stott M.B."/>
            <person name="Alam M."/>
            <person name="Murrell J.C."/>
            <person name="Dunfield P.F."/>
        </authorList>
    </citation>
    <scope>NUCLEOTIDE SEQUENCE [LARGE SCALE GENOMIC DNA]</scope>
    <source>
        <strain evidence="2">ATCC 9039 / DSM 1715 / NCIMB 8712</strain>
    </source>
</reference>
<name>B2ICR3_BEII9</name>
<dbReference type="eggNOG" id="COG5467">
    <property type="taxonomic scope" value="Bacteria"/>
</dbReference>
<gene>
    <name evidence="1" type="ordered locus">Bind_1707</name>
</gene>
<dbReference type="HOGENOM" id="CLU_146724_0_0_5"/>
<dbReference type="EMBL" id="CP001016">
    <property type="protein sequence ID" value="ACB95337.1"/>
    <property type="molecule type" value="Genomic_DNA"/>
</dbReference>
<evidence type="ECO:0000313" key="2">
    <source>
        <dbReference type="Proteomes" id="UP000001695"/>
    </source>
</evidence>
<accession>B2ICR3</accession>
<dbReference type="AlphaFoldDB" id="B2ICR3"/>
<proteinExistence type="predicted"/>
<dbReference type="InterPro" id="IPR038293">
    <property type="entry name" value="ATPase_inh_sub_z_sf"/>
</dbReference>
<dbReference type="RefSeq" id="WP_012384694.1">
    <property type="nucleotide sequence ID" value="NC_010581.1"/>
</dbReference>
<dbReference type="Proteomes" id="UP000001695">
    <property type="component" value="Chromosome"/>
</dbReference>
<dbReference type="Pfam" id="PF07345">
    <property type="entry name" value="ATPaseInh_sub_z"/>
    <property type="match status" value="1"/>
</dbReference>
<evidence type="ECO:0000313" key="1">
    <source>
        <dbReference type="EMBL" id="ACB95337.1"/>
    </source>
</evidence>
<reference evidence="2" key="1">
    <citation type="submission" date="2008-03" db="EMBL/GenBank/DDBJ databases">
        <title>Complete sequence of chromosome of Beijerinckia indica subsp. indica ATCC 9039.</title>
        <authorList>
            <consortium name="US DOE Joint Genome Institute"/>
            <person name="Copeland A."/>
            <person name="Lucas S."/>
            <person name="Lapidus A."/>
            <person name="Glavina del Rio T."/>
            <person name="Dalin E."/>
            <person name="Tice H."/>
            <person name="Bruce D."/>
            <person name="Goodwin L."/>
            <person name="Pitluck S."/>
            <person name="LaButti K."/>
            <person name="Schmutz J."/>
            <person name="Larimer F."/>
            <person name="Land M."/>
            <person name="Hauser L."/>
            <person name="Kyrpides N."/>
            <person name="Mikhailova N."/>
            <person name="Dunfield P.F."/>
            <person name="Dedysh S.N."/>
            <person name="Liesack W."/>
            <person name="Saw J.H."/>
            <person name="Alam M."/>
            <person name="Chen Y."/>
            <person name="Murrell J.C."/>
            <person name="Richardson P."/>
        </authorList>
    </citation>
    <scope>NUCLEOTIDE SEQUENCE [LARGE SCALE GENOMIC DNA]</scope>
    <source>
        <strain evidence="2">ATCC 9039 / DSM 1715 / NCIMB 8712</strain>
    </source>
</reference>
<dbReference type="KEGG" id="bid:Bind_1707"/>
<sequence>MSMFEDREKAYERLFVNQQDELFRARTLRNRRFAQWVGKKLALSEKEQAIYVDDMVAYGVLENDTSLIEKAWDDIKKAHVIADKQDLISQLNLS</sequence>
<keyword evidence="2" id="KW-1185">Reference proteome</keyword>
<dbReference type="STRING" id="395963.Bind_1707"/>